<feature type="compositionally biased region" description="Low complexity" evidence="1">
    <location>
        <begin position="290"/>
        <end position="306"/>
    </location>
</feature>
<keyword evidence="4" id="KW-1185">Reference proteome</keyword>
<feature type="region of interest" description="Disordered" evidence="1">
    <location>
        <begin position="199"/>
        <end position="335"/>
    </location>
</feature>
<feature type="compositionally biased region" description="Polar residues" evidence="1">
    <location>
        <begin position="317"/>
        <end position="335"/>
    </location>
</feature>
<name>A0A9N9WNJ4_9DIPT</name>
<feature type="region of interest" description="Disordered" evidence="1">
    <location>
        <begin position="154"/>
        <end position="185"/>
    </location>
</feature>
<reference evidence="3" key="1">
    <citation type="submission" date="2022-01" db="EMBL/GenBank/DDBJ databases">
        <authorList>
            <person name="King R."/>
        </authorList>
    </citation>
    <scope>NUCLEOTIDE SEQUENCE</scope>
</reference>
<feature type="signal peptide" evidence="2">
    <location>
        <begin position="1"/>
        <end position="18"/>
    </location>
</feature>
<feature type="compositionally biased region" description="Polar residues" evidence="1">
    <location>
        <begin position="161"/>
        <end position="185"/>
    </location>
</feature>
<reference evidence="3" key="2">
    <citation type="submission" date="2022-10" db="EMBL/GenBank/DDBJ databases">
        <authorList>
            <consortium name="ENA_rothamsted_submissions"/>
            <consortium name="culmorum"/>
            <person name="King R."/>
        </authorList>
    </citation>
    <scope>NUCLEOTIDE SEQUENCE</scope>
</reference>
<proteinExistence type="predicted"/>
<sequence>MYLAVIFCGLYIVGFTSAQVGYAGGFAGTGVGFNPGFMQPFPNIIPPLMIPQLPMPYFGPNIASGQGVVTRFGDGAGGETIVSRFGDGVSGGGQTVVSRFGDGVSGGGVSTSSVSGFGNGAGQTLVSRFGDGVSGGGVSTSSVSGFGSGTGQTVVSRFGDGQSTTYVSGPQGTHTYRTSPQYPNTQVYQNQPGQTVVNSRFNDDGSQTVSQTSTYVSPGGASQSSFSQTSNSGSFTPQSVNSRGAYADNNVQPIADNRGYAQTTGGAAHTNYQPPQSTSRFSGGSTHVASSGPSNYGSTSSFTSSSNVDGQGHHETISSVNNNGNVQTYRQSSGK</sequence>
<evidence type="ECO:0000256" key="1">
    <source>
        <dbReference type="SAM" id="MobiDB-lite"/>
    </source>
</evidence>
<feature type="compositionally biased region" description="Polar residues" evidence="1">
    <location>
        <begin position="260"/>
        <end position="289"/>
    </location>
</feature>
<accession>A0A9N9WNJ4</accession>
<evidence type="ECO:0000313" key="3">
    <source>
        <dbReference type="EMBL" id="CAG9802679.1"/>
    </source>
</evidence>
<evidence type="ECO:0000256" key="2">
    <source>
        <dbReference type="SAM" id="SignalP"/>
    </source>
</evidence>
<keyword evidence="2" id="KW-0732">Signal</keyword>
<dbReference type="AlphaFoldDB" id="A0A9N9WNJ4"/>
<feature type="compositionally biased region" description="Low complexity" evidence="1">
    <location>
        <begin position="206"/>
        <end position="236"/>
    </location>
</feature>
<protein>
    <submittedName>
        <fullName evidence="3">Uncharacterized protein</fullName>
    </submittedName>
</protein>
<gene>
    <name evidence="3" type="ORF">CHIRRI_LOCUS5585</name>
</gene>
<organism evidence="3 4">
    <name type="scientific">Chironomus riparius</name>
    <dbReference type="NCBI Taxonomy" id="315576"/>
    <lineage>
        <taxon>Eukaryota</taxon>
        <taxon>Metazoa</taxon>
        <taxon>Ecdysozoa</taxon>
        <taxon>Arthropoda</taxon>
        <taxon>Hexapoda</taxon>
        <taxon>Insecta</taxon>
        <taxon>Pterygota</taxon>
        <taxon>Neoptera</taxon>
        <taxon>Endopterygota</taxon>
        <taxon>Diptera</taxon>
        <taxon>Nematocera</taxon>
        <taxon>Chironomoidea</taxon>
        <taxon>Chironomidae</taxon>
        <taxon>Chironominae</taxon>
        <taxon>Chironomus</taxon>
    </lineage>
</organism>
<evidence type="ECO:0000313" key="4">
    <source>
        <dbReference type="Proteomes" id="UP001153620"/>
    </source>
</evidence>
<feature type="chain" id="PRO_5040431528" evidence="2">
    <location>
        <begin position="19"/>
        <end position="335"/>
    </location>
</feature>
<dbReference type="EMBL" id="OU895878">
    <property type="protein sequence ID" value="CAG9802679.1"/>
    <property type="molecule type" value="Genomic_DNA"/>
</dbReference>
<dbReference type="Proteomes" id="UP001153620">
    <property type="component" value="Chromosome 2"/>
</dbReference>